<sequence>MAMQNEKNIDDDLEVRFHIRVSLHSRSVVFKFDPTKDSVLQVQEGDYKKCITTKPIMKYKDSLAKFKLVESGAFYFISGAKESGSSAAPTPSATPSSPNGSSSNIVPPPAEAPKANAARSIIVGVSSMVMTALVAVAMA</sequence>
<dbReference type="GO" id="GO:0009055">
    <property type="term" value="F:electron transfer activity"/>
    <property type="evidence" value="ECO:0007669"/>
    <property type="project" value="InterPro"/>
</dbReference>
<feature type="region of interest" description="Disordered" evidence="1">
    <location>
        <begin position="82"/>
        <end position="112"/>
    </location>
</feature>
<organism evidence="4 5">
    <name type="scientific">Artemisia annua</name>
    <name type="common">Sweet wormwood</name>
    <dbReference type="NCBI Taxonomy" id="35608"/>
    <lineage>
        <taxon>Eukaryota</taxon>
        <taxon>Viridiplantae</taxon>
        <taxon>Streptophyta</taxon>
        <taxon>Embryophyta</taxon>
        <taxon>Tracheophyta</taxon>
        <taxon>Spermatophyta</taxon>
        <taxon>Magnoliopsida</taxon>
        <taxon>eudicotyledons</taxon>
        <taxon>Gunneridae</taxon>
        <taxon>Pentapetalae</taxon>
        <taxon>asterids</taxon>
        <taxon>campanulids</taxon>
        <taxon>Asterales</taxon>
        <taxon>Asteraceae</taxon>
        <taxon>Asteroideae</taxon>
        <taxon>Anthemideae</taxon>
        <taxon>Artemisiinae</taxon>
        <taxon>Artemisia</taxon>
    </lineage>
</organism>
<evidence type="ECO:0000259" key="3">
    <source>
        <dbReference type="Pfam" id="PF02298"/>
    </source>
</evidence>
<dbReference type="STRING" id="35608.A0A2U1KLV4"/>
<keyword evidence="5" id="KW-1185">Reference proteome</keyword>
<gene>
    <name evidence="4" type="ORF">CTI12_AA588020</name>
</gene>
<evidence type="ECO:0000256" key="2">
    <source>
        <dbReference type="SAM" id="Phobius"/>
    </source>
</evidence>
<evidence type="ECO:0000256" key="1">
    <source>
        <dbReference type="SAM" id="MobiDB-lite"/>
    </source>
</evidence>
<dbReference type="Pfam" id="PF02298">
    <property type="entry name" value="Cu_bind_like"/>
    <property type="match status" value="1"/>
</dbReference>
<reference evidence="4 5" key="1">
    <citation type="journal article" date="2018" name="Mol. Plant">
        <title>The genome of Artemisia annua provides insight into the evolution of Asteraceae family and artemisinin biosynthesis.</title>
        <authorList>
            <person name="Shen Q."/>
            <person name="Zhang L."/>
            <person name="Liao Z."/>
            <person name="Wang S."/>
            <person name="Yan T."/>
            <person name="Shi P."/>
            <person name="Liu M."/>
            <person name="Fu X."/>
            <person name="Pan Q."/>
            <person name="Wang Y."/>
            <person name="Lv Z."/>
            <person name="Lu X."/>
            <person name="Zhang F."/>
            <person name="Jiang W."/>
            <person name="Ma Y."/>
            <person name="Chen M."/>
            <person name="Hao X."/>
            <person name="Li L."/>
            <person name="Tang Y."/>
            <person name="Lv G."/>
            <person name="Zhou Y."/>
            <person name="Sun X."/>
            <person name="Brodelius P.E."/>
            <person name="Rose J.K.C."/>
            <person name="Tang K."/>
        </authorList>
    </citation>
    <scope>NUCLEOTIDE SEQUENCE [LARGE SCALE GENOMIC DNA]</scope>
    <source>
        <strain evidence="5">cv. Huhao1</strain>
        <tissue evidence="4">Leaf</tissue>
    </source>
</reference>
<feature type="transmembrane region" description="Helical" evidence="2">
    <location>
        <begin position="121"/>
        <end position="138"/>
    </location>
</feature>
<dbReference type="Proteomes" id="UP000245207">
    <property type="component" value="Unassembled WGS sequence"/>
</dbReference>
<dbReference type="EMBL" id="PKPP01016464">
    <property type="protein sequence ID" value="PWA37681.1"/>
    <property type="molecule type" value="Genomic_DNA"/>
</dbReference>
<evidence type="ECO:0000313" key="4">
    <source>
        <dbReference type="EMBL" id="PWA37681.1"/>
    </source>
</evidence>
<feature type="domain" description="Phytocyanin" evidence="3">
    <location>
        <begin position="28"/>
        <end position="82"/>
    </location>
</feature>
<protein>
    <submittedName>
        <fullName evidence="4">Cupredoxin</fullName>
    </submittedName>
</protein>
<dbReference type="OrthoDB" id="1937044at2759"/>
<proteinExistence type="predicted"/>
<dbReference type="AlphaFoldDB" id="A0A2U1KLV4"/>
<evidence type="ECO:0000313" key="5">
    <source>
        <dbReference type="Proteomes" id="UP000245207"/>
    </source>
</evidence>
<dbReference type="InterPro" id="IPR008972">
    <property type="entry name" value="Cupredoxin"/>
</dbReference>
<keyword evidence="2" id="KW-0472">Membrane</keyword>
<keyword evidence="2" id="KW-0812">Transmembrane</keyword>
<comment type="caution">
    <text evidence="4">The sequence shown here is derived from an EMBL/GenBank/DDBJ whole genome shotgun (WGS) entry which is preliminary data.</text>
</comment>
<keyword evidence="2" id="KW-1133">Transmembrane helix</keyword>
<feature type="compositionally biased region" description="Low complexity" evidence="1">
    <location>
        <begin position="83"/>
        <end position="104"/>
    </location>
</feature>
<dbReference type="Gene3D" id="2.60.40.420">
    <property type="entry name" value="Cupredoxins - blue copper proteins"/>
    <property type="match status" value="1"/>
</dbReference>
<dbReference type="SUPFAM" id="SSF49503">
    <property type="entry name" value="Cupredoxins"/>
    <property type="match status" value="1"/>
</dbReference>
<name>A0A2U1KLV4_ARTAN</name>
<dbReference type="InterPro" id="IPR003245">
    <property type="entry name" value="Phytocyanin_dom"/>
</dbReference>
<accession>A0A2U1KLV4</accession>